<dbReference type="SUPFAM" id="SSF161084">
    <property type="entry name" value="MAPEG domain-like"/>
    <property type="match status" value="1"/>
</dbReference>
<keyword evidence="3 5" id="KW-1133">Transmembrane helix</keyword>
<organism evidence="6 7">
    <name type="scientific">Saccharophagus degradans (strain 2-40 / ATCC 43961 / DSM 17024)</name>
    <dbReference type="NCBI Taxonomy" id="203122"/>
    <lineage>
        <taxon>Bacteria</taxon>
        <taxon>Pseudomonadati</taxon>
        <taxon>Pseudomonadota</taxon>
        <taxon>Gammaproteobacteria</taxon>
        <taxon>Cellvibrionales</taxon>
        <taxon>Cellvibrionaceae</taxon>
        <taxon>Saccharophagus</taxon>
    </lineage>
</organism>
<dbReference type="KEGG" id="sde:Sde_1071"/>
<dbReference type="STRING" id="203122.Sde_1071"/>
<dbReference type="Gene3D" id="1.20.120.550">
    <property type="entry name" value="Membrane associated eicosanoid/glutathione metabolism-like domain"/>
    <property type="match status" value="1"/>
</dbReference>
<dbReference type="GO" id="GO:0016020">
    <property type="term" value="C:membrane"/>
    <property type="evidence" value="ECO:0007669"/>
    <property type="project" value="UniProtKB-SubCell"/>
</dbReference>
<dbReference type="eggNOG" id="COG5331">
    <property type="taxonomic scope" value="Bacteria"/>
</dbReference>
<dbReference type="AlphaFoldDB" id="Q21LU6"/>
<name>Q21LU6_SACD2</name>
<dbReference type="EMBL" id="CP000282">
    <property type="protein sequence ID" value="ABD80333.1"/>
    <property type="molecule type" value="Genomic_DNA"/>
</dbReference>
<keyword evidence="7" id="KW-1185">Reference proteome</keyword>
<evidence type="ECO:0000313" key="6">
    <source>
        <dbReference type="EMBL" id="ABD80333.1"/>
    </source>
</evidence>
<evidence type="ECO:0000256" key="1">
    <source>
        <dbReference type="ARBA" id="ARBA00004370"/>
    </source>
</evidence>
<comment type="subcellular location">
    <subcellularLocation>
        <location evidence="1">Membrane</location>
    </subcellularLocation>
</comment>
<evidence type="ECO:0000313" key="7">
    <source>
        <dbReference type="Proteomes" id="UP000001947"/>
    </source>
</evidence>
<evidence type="ECO:0000256" key="4">
    <source>
        <dbReference type="ARBA" id="ARBA00023136"/>
    </source>
</evidence>
<evidence type="ECO:0008006" key="8">
    <source>
        <dbReference type="Google" id="ProtNLM"/>
    </source>
</evidence>
<reference evidence="6 7" key="1">
    <citation type="journal article" date="2008" name="PLoS Genet.">
        <title>Complete genome sequence of the complex carbohydrate-degrading marine bacterium, Saccharophagus degradans strain 2-40 T.</title>
        <authorList>
            <person name="Weiner R.M."/>
            <person name="Taylor L.E.II."/>
            <person name="Henrissat B."/>
            <person name="Hauser L."/>
            <person name="Land M."/>
            <person name="Coutinho P.M."/>
            <person name="Rancurel C."/>
            <person name="Saunders E.H."/>
            <person name="Longmire A.G."/>
            <person name="Zhang H."/>
            <person name="Bayer E.A."/>
            <person name="Gilbert H.J."/>
            <person name="Larimer F."/>
            <person name="Zhulin I.B."/>
            <person name="Ekborg N.A."/>
            <person name="Lamed R."/>
            <person name="Richardson P.M."/>
            <person name="Borovok I."/>
            <person name="Hutcheson S."/>
        </authorList>
    </citation>
    <scope>NUCLEOTIDE SEQUENCE [LARGE SCALE GENOMIC DNA]</scope>
    <source>
        <strain evidence="7">2-40 / ATCC 43961 / DSM 17024</strain>
    </source>
</reference>
<evidence type="ECO:0000256" key="3">
    <source>
        <dbReference type="ARBA" id="ARBA00022989"/>
    </source>
</evidence>
<sequence>MFMLYAMFGLVVFTYVFLLVNFIWRLKAVKSRAVHIKFFRRLDTQDAPEHILLGTRHLANLFELPVLFYVVGVLAVCLQLESPLMIAFAWLYVGCRVVHAIIHTTYNNVVHRMLIFQLGSFILLIIWLLLVAAYSKGVA</sequence>
<feature type="transmembrane region" description="Helical" evidence="5">
    <location>
        <begin position="6"/>
        <end position="24"/>
    </location>
</feature>
<protein>
    <recommendedName>
        <fullName evidence="8">MAPEG family protein</fullName>
    </recommendedName>
</protein>
<keyword evidence="4 5" id="KW-0472">Membrane</keyword>
<proteinExistence type="predicted"/>
<feature type="transmembrane region" description="Helical" evidence="5">
    <location>
        <begin position="113"/>
        <end position="134"/>
    </location>
</feature>
<feature type="transmembrane region" description="Helical" evidence="5">
    <location>
        <begin position="66"/>
        <end position="93"/>
    </location>
</feature>
<accession>Q21LU6</accession>
<dbReference type="InterPro" id="IPR001129">
    <property type="entry name" value="Membr-assoc_MAPEG"/>
</dbReference>
<dbReference type="Pfam" id="PF01124">
    <property type="entry name" value="MAPEG"/>
    <property type="match status" value="1"/>
</dbReference>
<evidence type="ECO:0000256" key="2">
    <source>
        <dbReference type="ARBA" id="ARBA00022692"/>
    </source>
</evidence>
<gene>
    <name evidence="6" type="ordered locus">Sde_1071</name>
</gene>
<dbReference type="InterPro" id="IPR023352">
    <property type="entry name" value="MAPEG-like_dom_sf"/>
</dbReference>
<keyword evidence="2 5" id="KW-0812">Transmembrane</keyword>
<evidence type="ECO:0000256" key="5">
    <source>
        <dbReference type="SAM" id="Phobius"/>
    </source>
</evidence>
<dbReference type="Proteomes" id="UP000001947">
    <property type="component" value="Chromosome"/>
</dbReference>
<dbReference type="HOGENOM" id="CLU_129387_1_0_6"/>